<feature type="compositionally biased region" description="Basic and acidic residues" evidence="1">
    <location>
        <begin position="211"/>
        <end position="225"/>
    </location>
</feature>
<dbReference type="STRING" id="159449.B4N89_19420"/>
<gene>
    <name evidence="2" type="ORF">B4N89_19420</name>
</gene>
<dbReference type="AlphaFoldDB" id="A0A1T3P139"/>
<dbReference type="EMBL" id="MWQN01000001">
    <property type="protein sequence ID" value="OPC82817.1"/>
    <property type="molecule type" value="Genomic_DNA"/>
</dbReference>
<dbReference type="Proteomes" id="UP000190037">
    <property type="component" value="Unassembled WGS sequence"/>
</dbReference>
<evidence type="ECO:0000313" key="2">
    <source>
        <dbReference type="EMBL" id="OPC82817.1"/>
    </source>
</evidence>
<protein>
    <submittedName>
        <fullName evidence="2">Uncharacterized protein</fullName>
    </submittedName>
</protein>
<feature type="region of interest" description="Disordered" evidence="1">
    <location>
        <begin position="1"/>
        <end position="64"/>
    </location>
</feature>
<sequence>MAATPERGPLGADPPADAASRPDRGGSPAPASTTSAASPGSAGSADPAAFAADPMAITESERAVPEHALDPPFALVYDVVRRTAREREAGREEMRKRLESTHERYTGLAADAAVALHELRGCLEGEPAPAVLASIARRFATALDRAGVRFDDPVGEAYAAVGRRVDVAHAPDSGDEAAMIVARTLRPGVLLDDGEVIRRAQVVLGFVPTPAEREAAPGRTDDRDTPAAPRPEPSNDPNCEGGSTR</sequence>
<evidence type="ECO:0000256" key="1">
    <source>
        <dbReference type="SAM" id="MobiDB-lite"/>
    </source>
</evidence>
<organism evidence="2 3">
    <name type="scientific">Embleya scabrispora</name>
    <dbReference type="NCBI Taxonomy" id="159449"/>
    <lineage>
        <taxon>Bacteria</taxon>
        <taxon>Bacillati</taxon>
        <taxon>Actinomycetota</taxon>
        <taxon>Actinomycetes</taxon>
        <taxon>Kitasatosporales</taxon>
        <taxon>Streptomycetaceae</taxon>
        <taxon>Embleya</taxon>
    </lineage>
</organism>
<feature type="compositionally biased region" description="Polar residues" evidence="1">
    <location>
        <begin position="235"/>
        <end position="245"/>
    </location>
</feature>
<accession>A0A1T3P139</accession>
<feature type="compositionally biased region" description="Low complexity" evidence="1">
    <location>
        <begin position="13"/>
        <end position="54"/>
    </location>
</feature>
<reference evidence="2 3" key="1">
    <citation type="submission" date="2017-03" db="EMBL/GenBank/DDBJ databases">
        <title>Draft genome sequence of Streptomyces scabrisporus NF3, endophyte isolated from Amphipterygium adstringens.</title>
        <authorList>
            <person name="Vazquez M."/>
            <person name="Ceapa C.D."/>
            <person name="Rodriguez Luna D."/>
            <person name="Sanchez Esquivel S."/>
        </authorList>
    </citation>
    <scope>NUCLEOTIDE SEQUENCE [LARGE SCALE GENOMIC DNA]</scope>
    <source>
        <strain evidence="2 3">NF3</strain>
    </source>
</reference>
<keyword evidence="3" id="KW-1185">Reference proteome</keyword>
<evidence type="ECO:0000313" key="3">
    <source>
        <dbReference type="Proteomes" id="UP000190037"/>
    </source>
</evidence>
<proteinExistence type="predicted"/>
<comment type="caution">
    <text evidence="2">The sequence shown here is derived from an EMBL/GenBank/DDBJ whole genome shotgun (WGS) entry which is preliminary data.</text>
</comment>
<dbReference type="OrthoDB" id="4350555at2"/>
<name>A0A1T3P139_9ACTN</name>
<feature type="region of interest" description="Disordered" evidence="1">
    <location>
        <begin position="208"/>
        <end position="245"/>
    </location>
</feature>
<dbReference type="RefSeq" id="WP_078977104.1">
    <property type="nucleotide sequence ID" value="NZ_MWQN01000001.1"/>
</dbReference>